<feature type="transmembrane region" description="Helical" evidence="5">
    <location>
        <begin position="65"/>
        <end position="88"/>
    </location>
</feature>
<proteinExistence type="predicted"/>
<feature type="transmembrane region" description="Helical" evidence="5">
    <location>
        <begin position="184"/>
        <end position="205"/>
    </location>
</feature>
<dbReference type="Pfam" id="PF12698">
    <property type="entry name" value="ABC2_membrane_3"/>
    <property type="match status" value="1"/>
</dbReference>
<feature type="transmembrane region" description="Helical" evidence="5">
    <location>
        <begin position="232"/>
        <end position="250"/>
    </location>
</feature>
<dbReference type="GO" id="GO:0140359">
    <property type="term" value="F:ABC-type transporter activity"/>
    <property type="evidence" value="ECO:0007669"/>
    <property type="project" value="InterPro"/>
</dbReference>
<reference evidence="7" key="1">
    <citation type="submission" date="2022-06" db="EMBL/GenBank/DDBJ databases">
        <title>Vallitalea longa sp. nov., an anaerobic bacterium isolated from marine sediment.</title>
        <authorList>
            <person name="Hirano S."/>
            <person name="Terahara T."/>
            <person name="Mori K."/>
            <person name="Hamada M."/>
            <person name="Matsumoto R."/>
            <person name="Kobayashi T."/>
        </authorList>
    </citation>
    <scope>NUCLEOTIDE SEQUENCE</scope>
    <source>
        <strain evidence="7">SH18-1</strain>
    </source>
</reference>
<evidence type="ECO:0000259" key="6">
    <source>
        <dbReference type="Pfam" id="PF12698"/>
    </source>
</evidence>
<evidence type="ECO:0000256" key="3">
    <source>
        <dbReference type="ARBA" id="ARBA00022989"/>
    </source>
</evidence>
<sequence>MIMKIFYLVKVSIEKSFKELIRYKFNTIANILSLYVLFIAMFYGVKVFGNYMNVSPIELGETMEGFVIGYFLWTIMLMVYENIAYSISKDANTGTLEQISMTDMGFRKILIVRSICDLVINLIVSFIILVFIMATTGYQLNINVGPLLLLIILGIFSMFGISLIFGGLALIFKKVQSFLNIIQYFFIAILVPTKSMIGEVGISLIPFRPAIDKVYDITLGGQKLYDFPISDYIILIANSAIYFIIGLIVFEKCSKVARKKGLLGQY</sequence>
<dbReference type="EMBL" id="BRLB01000003">
    <property type="protein sequence ID" value="GKX29275.1"/>
    <property type="molecule type" value="Genomic_DNA"/>
</dbReference>
<feature type="domain" description="ABC-2 type transporter transmembrane" evidence="6">
    <location>
        <begin position="63"/>
        <end position="248"/>
    </location>
</feature>
<dbReference type="PANTHER" id="PTHR43229:SF6">
    <property type="entry name" value="ABC-TYPE MULTIDRUG TRANSPORT SYSTEM, PERMEASE COMPONENT"/>
    <property type="match status" value="1"/>
</dbReference>
<dbReference type="Proteomes" id="UP001144256">
    <property type="component" value="Unassembled WGS sequence"/>
</dbReference>
<name>A0A9W5Y8Q0_9FIRM</name>
<evidence type="ECO:0000256" key="4">
    <source>
        <dbReference type="ARBA" id="ARBA00023136"/>
    </source>
</evidence>
<feature type="transmembrane region" description="Helical" evidence="5">
    <location>
        <begin position="25"/>
        <end position="45"/>
    </location>
</feature>
<evidence type="ECO:0000313" key="8">
    <source>
        <dbReference type="Proteomes" id="UP001144256"/>
    </source>
</evidence>
<feature type="transmembrane region" description="Helical" evidence="5">
    <location>
        <begin position="109"/>
        <end position="135"/>
    </location>
</feature>
<dbReference type="InterPro" id="IPR013525">
    <property type="entry name" value="ABC2_TM"/>
</dbReference>
<evidence type="ECO:0000256" key="2">
    <source>
        <dbReference type="ARBA" id="ARBA00022692"/>
    </source>
</evidence>
<dbReference type="InterPro" id="IPR051784">
    <property type="entry name" value="Nod_factor_ABC_transporter"/>
</dbReference>
<keyword evidence="8" id="KW-1185">Reference proteome</keyword>
<protein>
    <recommendedName>
        <fullName evidence="6">ABC-2 type transporter transmembrane domain-containing protein</fullName>
    </recommendedName>
</protein>
<keyword evidence="4 5" id="KW-0472">Membrane</keyword>
<gene>
    <name evidence="7" type="ORF">SH1V18_17550</name>
</gene>
<feature type="transmembrane region" description="Helical" evidence="5">
    <location>
        <begin position="147"/>
        <end position="172"/>
    </location>
</feature>
<dbReference type="GO" id="GO:0016020">
    <property type="term" value="C:membrane"/>
    <property type="evidence" value="ECO:0007669"/>
    <property type="project" value="UniProtKB-SubCell"/>
</dbReference>
<dbReference type="PANTHER" id="PTHR43229">
    <property type="entry name" value="NODULATION PROTEIN J"/>
    <property type="match status" value="1"/>
</dbReference>
<organism evidence="7 8">
    <name type="scientific">Vallitalea longa</name>
    <dbReference type="NCBI Taxonomy" id="2936439"/>
    <lineage>
        <taxon>Bacteria</taxon>
        <taxon>Bacillati</taxon>
        <taxon>Bacillota</taxon>
        <taxon>Clostridia</taxon>
        <taxon>Lachnospirales</taxon>
        <taxon>Vallitaleaceae</taxon>
        <taxon>Vallitalea</taxon>
    </lineage>
</organism>
<accession>A0A9W5Y8Q0</accession>
<evidence type="ECO:0000256" key="5">
    <source>
        <dbReference type="SAM" id="Phobius"/>
    </source>
</evidence>
<keyword evidence="2 5" id="KW-0812">Transmembrane</keyword>
<comment type="caution">
    <text evidence="7">The sequence shown here is derived from an EMBL/GenBank/DDBJ whole genome shotgun (WGS) entry which is preliminary data.</text>
</comment>
<evidence type="ECO:0000256" key="1">
    <source>
        <dbReference type="ARBA" id="ARBA00004141"/>
    </source>
</evidence>
<dbReference type="AlphaFoldDB" id="A0A9W5Y8Q0"/>
<comment type="subcellular location">
    <subcellularLocation>
        <location evidence="1">Membrane</location>
        <topology evidence="1">Multi-pass membrane protein</topology>
    </subcellularLocation>
</comment>
<evidence type="ECO:0000313" key="7">
    <source>
        <dbReference type="EMBL" id="GKX29275.1"/>
    </source>
</evidence>
<keyword evidence="3 5" id="KW-1133">Transmembrane helix</keyword>